<accession>A0ABM1B9B3</accession>
<evidence type="ECO:0000256" key="6">
    <source>
        <dbReference type="SAM" id="MobiDB-lite"/>
    </source>
</evidence>
<dbReference type="PROSITE" id="PS51857">
    <property type="entry name" value="CSD_2"/>
    <property type="match status" value="5"/>
</dbReference>
<dbReference type="SMART" id="SM00357">
    <property type="entry name" value="CSP"/>
    <property type="match status" value="5"/>
</dbReference>
<feature type="domain" description="CSD" evidence="7">
    <location>
        <begin position="48"/>
        <end position="112"/>
    </location>
</feature>
<feature type="domain" description="CSD" evidence="7">
    <location>
        <begin position="543"/>
        <end position="605"/>
    </location>
</feature>
<comment type="subcellular location">
    <subcellularLocation>
        <location evidence="1">Cytoplasm</location>
    </subcellularLocation>
</comment>
<evidence type="ECO:0000256" key="4">
    <source>
        <dbReference type="ARBA" id="ARBA00022884"/>
    </source>
</evidence>
<evidence type="ECO:0000313" key="10">
    <source>
        <dbReference type="RefSeq" id="XP_013777445.1"/>
    </source>
</evidence>
<protein>
    <submittedName>
        <fullName evidence="10">Cold shock domain-containing protein E1-like</fullName>
    </submittedName>
</protein>
<gene>
    <name evidence="10" type="primary">LOC106462105</name>
</gene>
<dbReference type="Gene3D" id="2.40.50.140">
    <property type="entry name" value="Nucleic acid-binding proteins"/>
    <property type="match status" value="5"/>
</dbReference>
<evidence type="ECO:0000256" key="2">
    <source>
        <dbReference type="ARBA" id="ARBA00022490"/>
    </source>
</evidence>
<feature type="domain" description="CSD" evidence="7">
    <location>
        <begin position="202"/>
        <end position="263"/>
    </location>
</feature>
<feature type="domain" description="CSD" evidence="7">
    <location>
        <begin position="365"/>
        <end position="430"/>
    </location>
</feature>
<dbReference type="PANTHER" id="PTHR12913">
    <property type="entry name" value="UNR PROTEIN N-RAS UPSTREAM GENE PROTEIN"/>
    <property type="match status" value="1"/>
</dbReference>
<proteinExistence type="inferred from homology"/>
<dbReference type="PROSITE" id="PS51938">
    <property type="entry name" value="SUZ_C"/>
    <property type="match status" value="1"/>
</dbReference>
<sequence>MSSPQWKHFQPLTQDSTTLPYQHSPSFSKTANNHSNNTTTSTLSGSLREAGIVEKLLHSYGFIQCCERQARLFFHFSQFSGKIEHLKIGDPVEFEMTYDRRTGKPIASSVGKIASEAISDEVLSEYRVSGFVTTEISNGTEGRVAYENRGECFFLPYTRDDLEITNQLLKANDKVTFQIATDKKTGSLRARNVQLEKAQPERYRGVVCALKETFGFIERADVVKEIFFHSSECKDFRNLDLGTDVEFSIQTRNNKEVAVNINCLPPGTVVFEDVGLEEVIGRVINPIDRSQSRQLNDPLSGKIQYCHENRDVDIPFGDKDPRGDFTLQKGDWVRFKIATDRRDNLQRATNIELLDESFLVSGEQREQGIITTLKESFGFIKCPNRESRVYFRFCELLNPDSPVQLQDEVEFTVVKDPVSAGRSHAIRIKQLPPGTVCFNSISSVGDSVTEQNIGIVEKIATNCSKSPSKGVFGSASTDGIISFHKNGEKEIIHYQIKDCDFQNQPKSGDKVEFIISTSKVNNQKIASDIKVVGQQVKNGIRYSQRGFIAALKDSFGFIETEDHENEVFFHFSAFDGNPSLLELGQEVEYGVIQKGGKQSAECVRKLASGSIPSEEIHPEVLNGVVYRTLHCFNPDQEEYCGLISVSDAVEDGTLEPPTLYPFGITSLYDKHDLLQNGDVVQFQIGVSKTTGQERGMNVKAIRTRYQSVVEAIRGSFGFLAYEIEDGKKLFFHMSEVKDGVTLQTGDKVDFVIVHNQRTGKSSACNVLKTGESQPRQRPERLISRLRTMSVEDCGPRVLVVRQPRGPDGTNGFNFFCKTADDQPLIHISTVGSSPSNRTNALVKLMPDVMNGLGCNGAAEIHNNDEPAANLVTCHLTD</sequence>
<feature type="domain" description="SUZ-C" evidence="8">
    <location>
        <begin position="769"/>
        <end position="816"/>
    </location>
</feature>
<dbReference type="SUPFAM" id="SSF50249">
    <property type="entry name" value="Nucleic acid-binding proteins"/>
    <property type="match status" value="5"/>
</dbReference>
<organism evidence="9 10">
    <name type="scientific">Limulus polyphemus</name>
    <name type="common">Atlantic horseshoe crab</name>
    <dbReference type="NCBI Taxonomy" id="6850"/>
    <lineage>
        <taxon>Eukaryota</taxon>
        <taxon>Metazoa</taxon>
        <taxon>Ecdysozoa</taxon>
        <taxon>Arthropoda</taxon>
        <taxon>Chelicerata</taxon>
        <taxon>Merostomata</taxon>
        <taxon>Xiphosura</taxon>
        <taxon>Limulidae</taxon>
        <taxon>Limulus</taxon>
    </lineage>
</organism>
<dbReference type="PANTHER" id="PTHR12913:SF1">
    <property type="entry name" value="COLD SHOCK DOMAIN-CONTAINING PROTEIN E1"/>
    <property type="match status" value="1"/>
</dbReference>
<evidence type="ECO:0000259" key="7">
    <source>
        <dbReference type="PROSITE" id="PS51857"/>
    </source>
</evidence>
<dbReference type="GeneID" id="106462105"/>
<feature type="domain" description="CSD" evidence="7">
    <location>
        <begin position="704"/>
        <end position="768"/>
    </location>
</feature>
<dbReference type="Pfam" id="PF23456">
    <property type="entry name" value="CSDE1"/>
    <property type="match status" value="3"/>
</dbReference>
<evidence type="ECO:0000259" key="8">
    <source>
        <dbReference type="PROSITE" id="PS51938"/>
    </source>
</evidence>
<feature type="region of interest" description="Disordered" evidence="6">
    <location>
        <begin position="1"/>
        <end position="43"/>
    </location>
</feature>
<evidence type="ECO:0000256" key="5">
    <source>
        <dbReference type="ARBA" id="ARBA00044751"/>
    </source>
</evidence>
<dbReference type="InterPro" id="IPR002059">
    <property type="entry name" value="CSP_DNA-bd"/>
</dbReference>
<evidence type="ECO:0000256" key="1">
    <source>
        <dbReference type="ARBA" id="ARBA00004496"/>
    </source>
</evidence>
<comment type="similarity">
    <text evidence="5">Belongs to the UNR family.</text>
</comment>
<keyword evidence="3" id="KW-0677">Repeat</keyword>
<keyword evidence="4" id="KW-0694">RNA-binding</keyword>
<dbReference type="InterPro" id="IPR011129">
    <property type="entry name" value="CSD"/>
</dbReference>
<name>A0ABM1B9B3_LIMPO</name>
<feature type="compositionally biased region" description="Polar residues" evidence="6">
    <location>
        <begin position="1"/>
        <end position="27"/>
    </location>
</feature>
<evidence type="ECO:0000256" key="3">
    <source>
        <dbReference type="ARBA" id="ARBA00022737"/>
    </source>
</evidence>
<dbReference type="InterPro" id="IPR024642">
    <property type="entry name" value="SUZ-C"/>
</dbReference>
<dbReference type="InterPro" id="IPR056400">
    <property type="entry name" value="CSDE1"/>
</dbReference>
<keyword evidence="2" id="KW-0963">Cytoplasm</keyword>
<dbReference type="CDD" id="cd04458">
    <property type="entry name" value="CSP_CDS"/>
    <property type="match status" value="2"/>
</dbReference>
<dbReference type="InterPro" id="IPR019844">
    <property type="entry name" value="CSD_CS"/>
</dbReference>
<dbReference type="Pfam" id="PF00313">
    <property type="entry name" value="CSD"/>
    <property type="match status" value="4"/>
</dbReference>
<dbReference type="RefSeq" id="XP_013777445.1">
    <property type="nucleotide sequence ID" value="XM_013921991.2"/>
</dbReference>
<dbReference type="Proteomes" id="UP000694941">
    <property type="component" value="Unplaced"/>
</dbReference>
<reference evidence="10" key="1">
    <citation type="submission" date="2025-08" db="UniProtKB">
        <authorList>
            <consortium name="RefSeq"/>
        </authorList>
    </citation>
    <scope>IDENTIFICATION</scope>
    <source>
        <tissue evidence="10">Muscle</tissue>
    </source>
</reference>
<feature type="compositionally biased region" description="Low complexity" evidence="6">
    <location>
        <begin position="28"/>
        <end position="43"/>
    </location>
</feature>
<dbReference type="PROSITE" id="PS00352">
    <property type="entry name" value="CSD_1"/>
    <property type="match status" value="3"/>
</dbReference>
<keyword evidence="9" id="KW-1185">Reference proteome</keyword>
<evidence type="ECO:0000313" key="9">
    <source>
        <dbReference type="Proteomes" id="UP000694941"/>
    </source>
</evidence>
<dbReference type="Pfam" id="PF12901">
    <property type="entry name" value="SUZ-C"/>
    <property type="match status" value="1"/>
</dbReference>
<dbReference type="InterPro" id="IPR012340">
    <property type="entry name" value="NA-bd_OB-fold"/>
</dbReference>